<evidence type="ECO:0000313" key="2">
    <source>
        <dbReference type="EMBL" id="CAB5392311.1"/>
    </source>
</evidence>
<gene>
    <name evidence="2" type="ORF">CHRIB12_LOCUS22340</name>
</gene>
<reference evidence="2" key="1">
    <citation type="submission" date="2020-05" db="EMBL/GenBank/DDBJ databases">
        <authorList>
            <person name="Rincon C."/>
            <person name="Sanders R I."/>
            <person name="Robbins C."/>
            <person name="Chaturvedi A."/>
        </authorList>
    </citation>
    <scope>NUCLEOTIDE SEQUENCE</scope>
    <source>
        <strain evidence="2">CHB12</strain>
    </source>
</reference>
<evidence type="ECO:0000313" key="3">
    <source>
        <dbReference type="Proteomes" id="UP000684084"/>
    </source>
</evidence>
<organism evidence="2 3">
    <name type="scientific">Rhizophagus irregularis</name>
    <dbReference type="NCBI Taxonomy" id="588596"/>
    <lineage>
        <taxon>Eukaryota</taxon>
        <taxon>Fungi</taxon>
        <taxon>Fungi incertae sedis</taxon>
        <taxon>Mucoromycota</taxon>
        <taxon>Glomeromycotina</taxon>
        <taxon>Glomeromycetes</taxon>
        <taxon>Glomerales</taxon>
        <taxon>Glomeraceae</taxon>
        <taxon>Rhizophagus</taxon>
    </lineage>
</organism>
<dbReference type="VEuPathDB" id="FungiDB:RhiirFUN_000972"/>
<dbReference type="OrthoDB" id="2430571at2759"/>
<dbReference type="Pfam" id="PF05699">
    <property type="entry name" value="Dimer_Tnp_hAT"/>
    <property type="match status" value="1"/>
</dbReference>
<name>A0A916EJ08_9GLOM</name>
<dbReference type="Proteomes" id="UP000684084">
    <property type="component" value="Unassembled WGS sequence"/>
</dbReference>
<sequence>MYLYWNVLSENYILSTILDPRIKSINNKAEEEEILHKKYEEYKENYLPTPNESRASFPTQSESSSVILNPIYKPRLFLIFEQNQLRASNEVEEYLKEDKISFNQCSFNWWLNKKDKYPILAKMARIHLAIPATSTPSERNAIKVDNIYG</sequence>
<feature type="domain" description="HAT C-terminal dimerisation" evidence="1">
    <location>
        <begin position="90"/>
        <end position="140"/>
    </location>
</feature>
<dbReference type="AlphaFoldDB" id="A0A916EJ08"/>
<accession>A0A916EJ08</accession>
<comment type="caution">
    <text evidence="2">The sequence shown here is derived from an EMBL/GenBank/DDBJ whole genome shotgun (WGS) entry which is preliminary data.</text>
</comment>
<proteinExistence type="predicted"/>
<dbReference type="InterPro" id="IPR008906">
    <property type="entry name" value="HATC_C_dom"/>
</dbReference>
<dbReference type="EMBL" id="CAGKOT010000076">
    <property type="protein sequence ID" value="CAB5392311.1"/>
    <property type="molecule type" value="Genomic_DNA"/>
</dbReference>
<dbReference type="GO" id="GO:0046983">
    <property type="term" value="F:protein dimerization activity"/>
    <property type="evidence" value="ECO:0007669"/>
    <property type="project" value="InterPro"/>
</dbReference>
<protein>
    <recommendedName>
        <fullName evidence="1">HAT C-terminal dimerisation domain-containing protein</fullName>
    </recommendedName>
</protein>
<dbReference type="PANTHER" id="PTHR23272">
    <property type="entry name" value="BED FINGER-RELATED"/>
    <property type="match status" value="1"/>
</dbReference>
<evidence type="ECO:0000259" key="1">
    <source>
        <dbReference type="Pfam" id="PF05699"/>
    </source>
</evidence>
<dbReference type="PANTHER" id="PTHR23272:SF187">
    <property type="entry name" value="AC9 TRANSPOSASE-RELATED"/>
    <property type="match status" value="1"/>
</dbReference>